<gene>
    <name evidence="1" type="ORF">PRVXT_000528</name>
</gene>
<accession>A0AAU7VN83</accession>
<dbReference type="RefSeq" id="WP_350344151.1">
    <property type="nucleotide sequence ID" value="NZ_CP158367.1"/>
</dbReference>
<sequence length="145" mass="17167">MQSIIPDKYHSDKTLIKNVDNFFKKYQISSLLNRYNFNKSKGIPCTSVIKYIFIMVFSGKNLYRTSSLKTTFCRFLKMLFIFRCYDDLEDIKFATAFNLIITMLSKILKEQLYVAEEAIEKVMSNIIKLLPLYVRDRKVFFSCES</sequence>
<proteinExistence type="predicted"/>
<reference evidence="1" key="1">
    <citation type="journal article" date="2013" name="Extremophiles">
        <title>Proteinivorax tanatarense gen. nov., sp. nov., an anaerobic, haloalkaliphilic, proteolytic bacterium isolated from a decaying algal bloom, and proposal of Proteinivoraceae fam. nov.</title>
        <authorList>
            <person name="Kevbrin V."/>
            <person name="Boltyanskaya Y."/>
            <person name="Zhilina T."/>
            <person name="Kolganova T."/>
            <person name="Lavrentjeva E."/>
            <person name="Kuznetsov B."/>
        </authorList>
    </citation>
    <scope>NUCLEOTIDE SEQUENCE</scope>
    <source>
        <strain evidence="1">Z-910T</strain>
    </source>
</reference>
<evidence type="ECO:0008006" key="2">
    <source>
        <dbReference type="Google" id="ProtNLM"/>
    </source>
</evidence>
<name>A0AAU7VN83_9FIRM</name>
<reference evidence="1" key="2">
    <citation type="submission" date="2024-06" db="EMBL/GenBank/DDBJ databases">
        <authorList>
            <person name="Petrova K.O."/>
            <person name="Toshchakov S.V."/>
            <person name="Boltjanskaja Y.V."/>
            <person name="Kevbrin V."/>
        </authorList>
    </citation>
    <scope>NUCLEOTIDE SEQUENCE</scope>
    <source>
        <strain evidence="1">Z-910T</strain>
    </source>
</reference>
<organism evidence="1">
    <name type="scientific">Proteinivorax tanatarense</name>
    <dbReference type="NCBI Taxonomy" id="1260629"/>
    <lineage>
        <taxon>Bacteria</taxon>
        <taxon>Bacillati</taxon>
        <taxon>Bacillota</taxon>
        <taxon>Clostridia</taxon>
        <taxon>Eubacteriales</taxon>
        <taxon>Proteinivoracaceae</taxon>
        <taxon>Proteinivorax</taxon>
    </lineage>
</organism>
<evidence type="ECO:0000313" key="1">
    <source>
        <dbReference type="EMBL" id="XBX75407.1"/>
    </source>
</evidence>
<protein>
    <recommendedName>
        <fullName evidence="2">Transposase InsH N-terminal domain-containing protein</fullName>
    </recommendedName>
</protein>
<dbReference type="EMBL" id="CP158367">
    <property type="protein sequence ID" value="XBX75407.1"/>
    <property type="molecule type" value="Genomic_DNA"/>
</dbReference>
<dbReference type="AlphaFoldDB" id="A0AAU7VN83"/>